<feature type="chain" id="PRO_5039392040" description="Lipoprotein" evidence="2">
    <location>
        <begin position="19"/>
        <end position="161"/>
    </location>
</feature>
<feature type="coiled-coil region" evidence="1">
    <location>
        <begin position="115"/>
        <end position="160"/>
    </location>
</feature>
<reference evidence="4" key="2">
    <citation type="submission" date="2020-08" db="EMBL/GenBank/DDBJ databases">
        <title>The Agave Microbiome: Exploring the role of microbial communities in plant adaptations to desert environments.</title>
        <authorList>
            <person name="Partida-Martinez L.P."/>
        </authorList>
    </citation>
    <scope>NUCLEOTIDE SEQUENCE [LARGE SCALE GENOMIC DNA]</scope>
    <source>
        <strain evidence="4">AT2.8</strain>
    </source>
</reference>
<proteinExistence type="predicted"/>
<evidence type="ECO:0000313" key="3">
    <source>
        <dbReference type="EMBL" id="NYE08750.1"/>
    </source>
</evidence>
<dbReference type="EMBL" id="JACCBX010000016">
    <property type="protein sequence ID" value="NYE08750.1"/>
    <property type="molecule type" value="Genomic_DNA"/>
</dbReference>
<evidence type="ECO:0000313" key="4">
    <source>
        <dbReference type="Proteomes" id="UP000548423"/>
    </source>
</evidence>
<evidence type="ECO:0000256" key="1">
    <source>
        <dbReference type="SAM" id="Coils"/>
    </source>
</evidence>
<evidence type="ECO:0008006" key="5">
    <source>
        <dbReference type="Google" id="ProtNLM"/>
    </source>
</evidence>
<comment type="caution">
    <text evidence="3">The sequence shown here is derived from an EMBL/GenBank/DDBJ whole genome shotgun (WGS) entry which is preliminary data.</text>
</comment>
<protein>
    <recommendedName>
        <fullName evidence="5">Lipoprotein</fullName>
    </recommendedName>
</protein>
<organism evidence="3 4">
    <name type="scientific">Neobacillus niacini</name>
    <dbReference type="NCBI Taxonomy" id="86668"/>
    <lineage>
        <taxon>Bacteria</taxon>
        <taxon>Bacillati</taxon>
        <taxon>Bacillota</taxon>
        <taxon>Bacilli</taxon>
        <taxon>Bacillales</taxon>
        <taxon>Bacillaceae</taxon>
        <taxon>Neobacillus</taxon>
    </lineage>
</organism>
<keyword evidence="2" id="KW-0732">Signal</keyword>
<keyword evidence="1" id="KW-0175">Coiled coil</keyword>
<dbReference type="PROSITE" id="PS51257">
    <property type="entry name" value="PROKAR_LIPOPROTEIN"/>
    <property type="match status" value="1"/>
</dbReference>
<reference evidence="4" key="1">
    <citation type="submission" date="2020-07" db="EMBL/GenBank/DDBJ databases">
        <authorList>
            <person name="Partida-Martinez L."/>
            <person name="Huntemann M."/>
            <person name="Clum A."/>
            <person name="Wang J."/>
            <person name="Palaniappan K."/>
            <person name="Ritter S."/>
            <person name="Chen I.-M."/>
            <person name="Stamatis D."/>
            <person name="Reddy T."/>
            <person name="O'Malley R."/>
            <person name="Daum C."/>
            <person name="Shapiro N."/>
            <person name="Ivanova N."/>
            <person name="Kyrpides N."/>
            <person name="Woyke T."/>
        </authorList>
    </citation>
    <scope>NUCLEOTIDE SEQUENCE [LARGE SCALE GENOMIC DNA]</scope>
    <source>
        <strain evidence="4">AT2.8</strain>
    </source>
</reference>
<sequence length="161" mass="17988">MVRRVLAAAVFGLLLVLAGCGGPVQDDILNYINEEMKTAQTLEDKAVSAYEGVAGVNYTDDQTMYDALVNEVIPNYADLISELETVSIESDELKEVHEIYLSGAKLQFSAFEKIMEALEKQDASLVEEANQLLEEGRLQIEDYNDKLDELAKEHNVEIEKE</sequence>
<dbReference type="Proteomes" id="UP000548423">
    <property type="component" value="Unassembled WGS sequence"/>
</dbReference>
<dbReference type="AlphaFoldDB" id="A0A852TIE6"/>
<feature type="signal peptide" evidence="2">
    <location>
        <begin position="1"/>
        <end position="18"/>
    </location>
</feature>
<gene>
    <name evidence="3" type="ORF">F4694_005606</name>
</gene>
<accession>A0A852TIE6</accession>
<evidence type="ECO:0000256" key="2">
    <source>
        <dbReference type="SAM" id="SignalP"/>
    </source>
</evidence>
<name>A0A852TIE6_9BACI</name>